<dbReference type="InterPro" id="IPR023074">
    <property type="entry name" value="HMG_CoA_Rdtase_cat_sf"/>
</dbReference>
<dbReference type="InterPro" id="IPR004553">
    <property type="entry name" value="HMG_CoA_Rdtase_bac-typ"/>
</dbReference>
<comment type="catalytic activity">
    <reaction evidence="3">
        <text>(R)-mevalonate + 2 NAD(+) + CoA = (3S)-3-hydroxy-3-methylglutaryl-CoA + 2 NADH + 2 H(+)</text>
        <dbReference type="Rhea" id="RHEA:14833"/>
        <dbReference type="ChEBI" id="CHEBI:15378"/>
        <dbReference type="ChEBI" id="CHEBI:36464"/>
        <dbReference type="ChEBI" id="CHEBI:43074"/>
        <dbReference type="ChEBI" id="CHEBI:57287"/>
        <dbReference type="ChEBI" id="CHEBI:57540"/>
        <dbReference type="ChEBI" id="CHEBI:57945"/>
        <dbReference type="EC" id="1.1.1.88"/>
    </reaction>
</comment>
<reference evidence="4 5" key="1">
    <citation type="journal article" date="2015" name="Genome Announc.">
        <title>Expanding the biotechnology potential of lactobacilli through comparative genomics of 213 strains and associated genera.</title>
        <authorList>
            <person name="Sun Z."/>
            <person name="Harris H.M."/>
            <person name="McCann A."/>
            <person name="Guo C."/>
            <person name="Argimon S."/>
            <person name="Zhang W."/>
            <person name="Yang X."/>
            <person name="Jeffery I.B."/>
            <person name="Cooney J.C."/>
            <person name="Kagawa T.F."/>
            <person name="Liu W."/>
            <person name="Song Y."/>
            <person name="Salvetti E."/>
            <person name="Wrobel A."/>
            <person name="Rasinkangas P."/>
            <person name="Parkhill J."/>
            <person name="Rea M.C."/>
            <person name="O'Sullivan O."/>
            <person name="Ritari J."/>
            <person name="Douillard F.P."/>
            <person name="Paul Ross R."/>
            <person name="Yang R."/>
            <person name="Briner A.E."/>
            <person name="Felis G.E."/>
            <person name="de Vos W.M."/>
            <person name="Barrangou R."/>
            <person name="Klaenhammer T.R."/>
            <person name="Caufield P.W."/>
            <person name="Cui Y."/>
            <person name="Zhang H."/>
            <person name="O'Toole P.W."/>
        </authorList>
    </citation>
    <scope>NUCLEOTIDE SEQUENCE [LARGE SCALE GENOMIC DNA]</scope>
    <source>
        <strain evidence="4 5">DSM 23026</strain>
    </source>
</reference>
<dbReference type="SUPFAM" id="SSF55035">
    <property type="entry name" value="NAD-binding domain of HMG-CoA reductase"/>
    <property type="match status" value="1"/>
</dbReference>
<dbReference type="RefSeq" id="WP_057797837.1">
    <property type="nucleotide sequence ID" value="NZ_BJZZ01000002.1"/>
</dbReference>
<evidence type="ECO:0000256" key="3">
    <source>
        <dbReference type="RuleBase" id="RU361219"/>
    </source>
</evidence>
<comment type="similarity">
    <text evidence="1 3">Belongs to the HMG-CoA reductase family.</text>
</comment>
<dbReference type="Gene3D" id="1.10.8.660">
    <property type="match status" value="1"/>
</dbReference>
<dbReference type="PANTHER" id="PTHR10572">
    <property type="entry name" value="3-HYDROXY-3-METHYLGLUTARYL-COENZYME A REDUCTASE"/>
    <property type="match status" value="1"/>
</dbReference>
<evidence type="ECO:0000256" key="1">
    <source>
        <dbReference type="ARBA" id="ARBA00007661"/>
    </source>
</evidence>
<dbReference type="PATRIC" id="fig|480391.4.peg.668"/>
<dbReference type="GO" id="GO:0004420">
    <property type="term" value="F:hydroxymethylglutaryl-CoA reductase (NADPH) activity"/>
    <property type="evidence" value="ECO:0007669"/>
    <property type="project" value="InterPro"/>
</dbReference>
<dbReference type="GO" id="GO:0015936">
    <property type="term" value="P:coenzyme A metabolic process"/>
    <property type="evidence" value="ECO:0007669"/>
    <property type="project" value="InterPro"/>
</dbReference>
<dbReference type="PANTHER" id="PTHR10572:SF24">
    <property type="entry name" value="3-HYDROXY-3-METHYLGLUTARYL-COENZYME A REDUCTASE"/>
    <property type="match status" value="1"/>
</dbReference>
<evidence type="ECO:0000256" key="2">
    <source>
        <dbReference type="ARBA" id="ARBA00023002"/>
    </source>
</evidence>
<gene>
    <name evidence="4" type="ORF">IV88_GL000659</name>
</gene>
<evidence type="ECO:0000313" key="5">
    <source>
        <dbReference type="Proteomes" id="UP000051249"/>
    </source>
</evidence>
<organism evidence="4 5">
    <name type="scientific">Pediococcus argentinicus</name>
    <dbReference type="NCBI Taxonomy" id="480391"/>
    <lineage>
        <taxon>Bacteria</taxon>
        <taxon>Bacillati</taxon>
        <taxon>Bacillota</taxon>
        <taxon>Bacilli</taxon>
        <taxon>Lactobacillales</taxon>
        <taxon>Lactobacillaceae</taxon>
        <taxon>Pediococcus</taxon>
    </lineage>
</organism>
<keyword evidence="3" id="KW-0520">NAD</keyword>
<dbReference type="OrthoDB" id="9764892at2"/>
<dbReference type="Pfam" id="PF00368">
    <property type="entry name" value="HMG-CoA_red"/>
    <property type="match status" value="1"/>
</dbReference>
<evidence type="ECO:0000313" key="4">
    <source>
        <dbReference type="EMBL" id="KRO26199.1"/>
    </source>
</evidence>
<dbReference type="GO" id="GO:0140643">
    <property type="term" value="F:hydroxymethylglutaryl-CoA reductase (NADH) activity"/>
    <property type="evidence" value="ECO:0007669"/>
    <property type="project" value="UniProtKB-EC"/>
</dbReference>
<dbReference type="PROSITE" id="PS50065">
    <property type="entry name" value="HMG_COA_REDUCTASE_4"/>
    <property type="match status" value="1"/>
</dbReference>
<dbReference type="Proteomes" id="UP000051249">
    <property type="component" value="Unassembled WGS sequence"/>
</dbReference>
<comment type="pathway">
    <text evidence="3">Metabolic intermediate metabolism; (R)-mevalonate degradation; (S)-3-hydroxy-3-methylglutaryl-CoA from (R)-mevalonate: step 1/1.</text>
</comment>
<dbReference type="Gene3D" id="3.90.770.10">
    <property type="entry name" value="3-hydroxy-3-methylglutaryl-coenzyme A Reductase, Chain A, domain 2"/>
    <property type="match status" value="2"/>
</dbReference>
<name>A0A0R2NKC1_9LACO</name>
<protein>
    <recommendedName>
        <fullName evidence="3">3-hydroxy-3-methylglutaryl coenzyme A reductase</fullName>
        <shortName evidence="3">HMG-CoA reductase</shortName>
        <ecNumber evidence="3">1.1.1.88</ecNumber>
    </recommendedName>
</protein>
<dbReference type="InterPro" id="IPR002202">
    <property type="entry name" value="HMG_CoA_Rdtase"/>
</dbReference>
<comment type="caution">
    <text evidence="4">The sequence shown here is derived from an EMBL/GenBank/DDBJ whole genome shotgun (WGS) entry which is preliminary data.</text>
</comment>
<dbReference type="InterPro" id="IPR009023">
    <property type="entry name" value="HMG_CoA_Rdtase_NAD(P)-bd_sf"/>
</dbReference>
<keyword evidence="5" id="KW-1185">Reference proteome</keyword>
<dbReference type="EMBL" id="JQCQ01000002">
    <property type="protein sequence ID" value="KRO26199.1"/>
    <property type="molecule type" value="Genomic_DNA"/>
</dbReference>
<dbReference type="CDD" id="cd00644">
    <property type="entry name" value="HMG-CoA_reductase_classII"/>
    <property type="match status" value="1"/>
</dbReference>
<dbReference type="UniPathway" id="UPA00257">
    <property type="reaction ID" value="UER00367"/>
</dbReference>
<dbReference type="NCBIfam" id="TIGR00532">
    <property type="entry name" value="HMG_CoA_R_NAD"/>
    <property type="match status" value="1"/>
</dbReference>
<dbReference type="AlphaFoldDB" id="A0A0R2NKC1"/>
<sequence>MVDGYHKMSRSAQLEWLRDHTQLTTDELDQFGVDYIHQQMIENYLTDFSLPEGIAVNFKVNQKEYAVPMVTEEPSVIAAASNGAKIVNLAGGFQSESQLLKMGQVLVSEIVDPEQLTAELNQVADQILEIANNAHPSIVKRGGGARSIRVRNLGHQCLSIDVFVDTQEAMGANIINTMMESVGNWIQEQFSGRLEVDLKILSNLADCALTTVKCDIPIQLINSDLERARDLAKRIAKASYFAQIDSYRAATHNKGILNGIDAVAIATGNDWRAIQSGAHAFAAQSGMYKGLSTWKVVDDKLCGVLKIPLPVASVGGSITINKQVQQNFKILKVNTAKELAEVIGSVGLAQNLAALKALAGEGIQQGHMKLQAKSLLIANGAMPEEVDSMLSLLFNQPKMNAQAAQKVIEEVRNKRNDGNKN</sequence>
<dbReference type="SUPFAM" id="SSF56542">
    <property type="entry name" value="Substrate-binding domain of HMG-CoA reductase"/>
    <property type="match status" value="1"/>
</dbReference>
<proteinExistence type="inferred from homology"/>
<accession>A0A0R2NKC1</accession>
<dbReference type="EC" id="1.1.1.88" evidence="3"/>
<dbReference type="InterPro" id="IPR009029">
    <property type="entry name" value="HMG_CoA_Rdtase_sub-bd_dom_sf"/>
</dbReference>
<keyword evidence="2 3" id="KW-0560">Oxidoreductase</keyword>